<dbReference type="HOGENOM" id="CLU_1082750_0_0_1"/>
<accession>E3NJT6</accession>
<reference evidence="1" key="1">
    <citation type="submission" date="2007-07" db="EMBL/GenBank/DDBJ databases">
        <title>PCAP assembly of the Caenorhabditis remanei genome.</title>
        <authorList>
            <consortium name="The Caenorhabditis remanei Sequencing Consortium"/>
            <person name="Wilson R.K."/>
        </authorList>
    </citation>
    <scope>NUCLEOTIDE SEQUENCE [LARGE SCALE GENOMIC DNA]</scope>
    <source>
        <strain evidence="1">PB4641</strain>
    </source>
</reference>
<dbReference type="AlphaFoldDB" id="E3NJT6"/>
<protein>
    <submittedName>
        <fullName evidence="1">Uncharacterized protein</fullName>
    </submittedName>
</protein>
<gene>
    <name evidence="1" type="ORF">CRE_22706</name>
</gene>
<dbReference type="InParanoid" id="E3NJT6"/>
<evidence type="ECO:0000313" key="2">
    <source>
        <dbReference type="Proteomes" id="UP000008281"/>
    </source>
</evidence>
<keyword evidence="2" id="KW-1185">Reference proteome</keyword>
<dbReference type="EMBL" id="DS268758">
    <property type="protein sequence ID" value="EFP01154.1"/>
    <property type="molecule type" value="Genomic_DNA"/>
</dbReference>
<organism evidence="2">
    <name type="scientific">Caenorhabditis remanei</name>
    <name type="common">Caenorhabditis vulgaris</name>
    <dbReference type="NCBI Taxonomy" id="31234"/>
    <lineage>
        <taxon>Eukaryota</taxon>
        <taxon>Metazoa</taxon>
        <taxon>Ecdysozoa</taxon>
        <taxon>Nematoda</taxon>
        <taxon>Chromadorea</taxon>
        <taxon>Rhabditida</taxon>
        <taxon>Rhabditina</taxon>
        <taxon>Rhabditomorpha</taxon>
        <taxon>Rhabditoidea</taxon>
        <taxon>Rhabditidae</taxon>
        <taxon>Peloderinae</taxon>
        <taxon>Caenorhabditis</taxon>
    </lineage>
</organism>
<proteinExistence type="predicted"/>
<name>E3NJT6_CAERE</name>
<sequence>MTDFYITLVSNAQTDSTISNFKTHLPSTLNFNRPYEVALSSIIYPSSHDLLTKSLETDGSFENEFVVWFDKQSMRCSIPNCSFSSPVELVGILNYTLYNTMIRVTNDTKTKIELFSYEPLFKRVTIQKSAKVTKVELSDRLSYFLGLNKVSTAFPVVGQYSAFSGSDLMYIYSEGLVEPQTISHMKVPLLKVITLSTTNTGNIDQTFTNPLYVPVRSRQVDRIGIQIKNDRDHFIPFNSGKIVIVLHFRPISFSIDG</sequence>
<dbReference type="OrthoDB" id="6413258at2759"/>
<evidence type="ECO:0000313" key="1">
    <source>
        <dbReference type="EMBL" id="EFP01154.1"/>
    </source>
</evidence>
<dbReference type="Proteomes" id="UP000008281">
    <property type="component" value="Unassembled WGS sequence"/>
</dbReference>